<name>A0ABW2I2W5_9ACTN</name>
<protein>
    <recommendedName>
        <fullName evidence="4">DUF222 domain-containing protein</fullName>
    </recommendedName>
</protein>
<organism evidence="2 3">
    <name type="scientific">Paractinoplanes rhizophilus</name>
    <dbReference type="NCBI Taxonomy" id="1416877"/>
    <lineage>
        <taxon>Bacteria</taxon>
        <taxon>Bacillati</taxon>
        <taxon>Actinomycetota</taxon>
        <taxon>Actinomycetes</taxon>
        <taxon>Micromonosporales</taxon>
        <taxon>Micromonosporaceae</taxon>
        <taxon>Paractinoplanes</taxon>
    </lineage>
</organism>
<dbReference type="RefSeq" id="WP_378976380.1">
    <property type="nucleotide sequence ID" value="NZ_JBHTBJ010000046.1"/>
</dbReference>
<evidence type="ECO:0008006" key="4">
    <source>
        <dbReference type="Google" id="ProtNLM"/>
    </source>
</evidence>
<evidence type="ECO:0000256" key="1">
    <source>
        <dbReference type="SAM" id="MobiDB-lite"/>
    </source>
</evidence>
<sequence>MTEPLNDPAKLVPRSLAGRATQALLALADQADRKKTEVERNAISIACNRAEALTVRLTKCSDIDAELVARGVAHTRPAIPTHVTRSITNLRRVATQATDPSQDLTERLRTGAVQDSLSSAETIAKNFEQSLQKAGNAEQKHLRPDGIDQPIATMPGSESLQVRISRIQAAWSHPFTGPIEQLPAAVDGWRQHASDWEDIQHELTRRLASLPPEIKTFIEAAASDAGAPWSLVTATVREWLDTDGRGDGYGVRKW</sequence>
<proteinExistence type="predicted"/>
<dbReference type="Proteomes" id="UP001596548">
    <property type="component" value="Unassembled WGS sequence"/>
</dbReference>
<comment type="caution">
    <text evidence="2">The sequence shown here is derived from an EMBL/GenBank/DDBJ whole genome shotgun (WGS) entry which is preliminary data.</text>
</comment>
<feature type="region of interest" description="Disordered" evidence="1">
    <location>
        <begin position="132"/>
        <end position="151"/>
    </location>
</feature>
<reference evidence="3" key="1">
    <citation type="journal article" date="2019" name="Int. J. Syst. Evol. Microbiol.">
        <title>The Global Catalogue of Microorganisms (GCM) 10K type strain sequencing project: providing services to taxonomists for standard genome sequencing and annotation.</title>
        <authorList>
            <consortium name="The Broad Institute Genomics Platform"/>
            <consortium name="The Broad Institute Genome Sequencing Center for Infectious Disease"/>
            <person name="Wu L."/>
            <person name="Ma J."/>
        </authorList>
    </citation>
    <scope>NUCLEOTIDE SEQUENCE [LARGE SCALE GENOMIC DNA]</scope>
    <source>
        <strain evidence="3">XZYJT-10</strain>
    </source>
</reference>
<evidence type="ECO:0000313" key="3">
    <source>
        <dbReference type="Proteomes" id="UP001596548"/>
    </source>
</evidence>
<keyword evidence="3" id="KW-1185">Reference proteome</keyword>
<dbReference type="EMBL" id="JBHTBJ010000046">
    <property type="protein sequence ID" value="MFC7279242.1"/>
    <property type="molecule type" value="Genomic_DNA"/>
</dbReference>
<evidence type="ECO:0000313" key="2">
    <source>
        <dbReference type="EMBL" id="MFC7279242.1"/>
    </source>
</evidence>
<accession>A0ABW2I2W5</accession>
<gene>
    <name evidence="2" type="ORF">ACFQS1_35220</name>
</gene>